<dbReference type="eggNOG" id="COG0769">
    <property type="taxonomic scope" value="Bacteria"/>
</dbReference>
<keyword evidence="5 11" id="KW-0547">Nucleotide-binding</keyword>
<evidence type="ECO:0000256" key="5">
    <source>
        <dbReference type="ARBA" id="ARBA00022741"/>
    </source>
</evidence>
<dbReference type="InterPro" id="IPR000713">
    <property type="entry name" value="Mur_ligase_N"/>
</dbReference>
<evidence type="ECO:0000256" key="4">
    <source>
        <dbReference type="ARBA" id="ARBA00022618"/>
    </source>
</evidence>
<dbReference type="GO" id="GO:0000287">
    <property type="term" value="F:magnesium ion binding"/>
    <property type="evidence" value="ECO:0007669"/>
    <property type="project" value="UniProtKB-UniRule"/>
</dbReference>
<comment type="subcellular location">
    <subcellularLocation>
        <location evidence="11 12">Cytoplasm</location>
    </subcellularLocation>
</comment>
<dbReference type="Gene3D" id="3.40.1190.10">
    <property type="entry name" value="Mur-like, catalytic domain"/>
    <property type="match status" value="1"/>
</dbReference>
<dbReference type="KEGG" id="dni:HX89_01685"/>
<dbReference type="Proteomes" id="UP000027986">
    <property type="component" value="Chromosome"/>
</dbReference>
<keyword evidence="8 11" id="KW-0573">Peptidoglycan synthesis</keyword>
<keyword evidence="4 11" id="KW-0132">Cell division</keyword>
<evidence type="ECO:0000256" key="9">
    <source>
        <dbReference type="ARBA" id="ARBA00023306"/>
    </source>
</evidence>
<dbReference type="EMBL" id="CP008889">
    <property type="protein sequence ID" value="AIF39903.1"/>
    <property type="molecule type" value="Genomic_DNA"/>
</dbReference>
<keyword evidence="10 11" id="KW-0961">Cell wall biogenesis/degradation</keyword>
<organism evidence="16 17">
    <name type="scientific">Dermacoccus nishinomiyaensis</name>
    <dbReference type="NCBI Taxonomy" id="1274"/>
    <lineage>
        <taxon>Bacteria</taxon>
        <taxon>Bacillati</taxon>
        <taxon>Actinomycetota</taxon>
        <taxon>Actinomycetes</taxon>
        <taxon>Micrococcales</taxon>
        <taxon>Dermacoccaceae</taxon>
        <taxon>Dermacoccus</taxon>
    </lineage>
</organism>
<keyword evidence="6 11" id="KW-0067">ATP-binding</keyword>
<dbReference type="InterPro" id="IPR035911">
    <property type="entry name" value="MurE/MurF_N"/>
</dbReference>
<comment type="caution">
    <text evidence="11">Lacks conserved residue(s) required for the propagation of feature annotation.</text>
</comment>
<name>A0A075JIZ4_9MICO</name>
<dbReference type="GO" id="GO:0004326">
    <property type="term" value="F:tetrahydrofolylpolyglutamate synthase activity"/>
    <property type="evidence" value="ECO:0007669"/>
    <property type="project" value="InterPro"/>
</dbReference>
<feature type="binding site" evidence="11">
    <location>
        <begin position="151"/>
        <end position="152"/>
    </location>
    <ligand>
        <name>UDP-N-acetyl-alpha-D-muramoyl-L-alanyl-D-glutamate</name>
        <dbReference type="ChEBI" id="CHEBI:83900"/>
    </ligand>
</feature>
<dbReference type="GO" id="GO:0008360">
    <property type="term" value="P:regulation of cell shape"/>
    <property type="evidence" value="ECO:0007669"/>
    <property type="project" value="UniProtKB-KW"/>
</dbReference>
<dbReference type="InterPro" id="IPR005761">
    <property type="entry name" value="UDP-N-AcMur-Glu-dNH2Pim_ligase"/>
</dbReference>
<dbReference type="UniPathway" id="UPA00219"/>
<comment type="PTM">
    <text evidence="11">Carboxylation is probably crucial for Mg(2+) binding and, consequently, for the gamma-phosphate positioning of ATP.</text>
</comment>
<keyword evidence="17" id="KW-1185">Reference proteome</keyword>
<evidence type="ECO:0000256" key="8">
    <source>
        <dbReference type="ARBA" id="ARBA00022984"/>
    </source>
</evidence>
<feature type="domain" description="Mur ligase C-terminal" evidence="14">
    <location>
        <begin position="335"/>
        <end position="474"/>
    </location>
</feature>
<evidence type="ECO:0000256" key="11">
    <source>
        <dbReference type="HAMAP-Rule" id="MF_00208"/>
    </source>
</evidence>
<dbReference type="Pfam" id="PF08245">
    <property type="entry name" value="Mur_ligase_M"/>
    <property type="match status" value="1"/>
</dbReference>
<dbReference type="EC" id="6.3.2.-" evidence="11"/>
<protein>
    <recommendedName>
        <fullName evidence="11">UDP-N-acetylmuramyl-tripeptide synthetase</fullName>
        <ecNumber evidence="11">6.3.2.-</ecNumber>
    </recommendedName>
    <alternativeName>
        <fullName evidence="11">UDP-MurNAc-tripeptide synthetase</fullName>
    </alternativeName>
</protein>
<comment type="pathway">
    <text evidence="11 12">Cell wall biogenesis; peptidoglycan biosynthesis.</text>
</comment>
<evidence type="ECO:0000313" key="17">
    <source>
        <dbReference type="Proteomes" id="UP000027986"/>
    </source>
</evidence>
<comment type="cofactor">
    <cofactor evidence="11">
        <name>Mg(2+)</name>
        <dbReference type="ChEBI" id="CHEBI:18420"/>
    </cofactor>
</comment>
<dbReference type="InterPro" id="IPR036615">
    <property type="entry name" value="Mur_ligase_C_dom_sf"/>
</dbReference>
<evidence type="ECO:0000259" key="14">
    <source>
        <dbReference type="Pfam" id="PF02875"/>
    </source>
</evidence>
<evidence type="ECO:0000256" key="6">
    <source>
        <dbReference type="ARBA" id="ARBA00022840"/>
    </source>
</evidence>
<dbReference type="OrthoDB" id="9800958at2"/>
<comment type="function">
    <text evidence="11">Catalyzes the addition of an amino acid to the nucleotide precursor UDP-N-acetylmuramoyl-L-alanyl-D-glutamate (UMAG) in the biosynthesis of bacterial cell-wall peptidoglycan.</text>
</comment>
<dbReference type="GO" id="GO:0005737">
    <property type="term" value="C:cytoplasm"/>
    <property type="evidence" value="ECO:0007669"/>
    <property type="project" value="UniProtKB-SubCell"/>
</dbReference>
<gene>
    <name evidence="11" type="primary">murE</name>
    <name evidence="16" type="ORF">HX89_01685</name>
</gene>
<evidence type="ECO:0000256" key="12">
    <source>
        <dbReference type="RuleBase" id="RU004135"/>
    </source>
</evidence>
<feature type="domain" description="Mur ligase N-terminal catalytic" evidence="13">
    <location>
        <begin position="23"/>
        <end position="70"/>
    </location>
</feature>
<evidence type="ECO:0000259" key="15">
    <source>
        <dbReference type="Pfam" id="PF08245"/>
    </source>
</evidence>
<dbReference type="SUPFAM" id="SSF53623">
    <property type="entry name" value="MurD-like peptide ligases, catalytic domain"/>
    <property type="match status" value="1"/>
</dbReference>
<keyword evidence="11" id="KW-0460">Magnesium</keyword>
<comment type="similarity">
    <text evidence="1 11">Belongs to the MurCDEF family. MurE subfamily.</text>
</comment>
<dbReference type="GO" id="GO:0051301">
    <property type="term" value="P:cell division"/>
    <property type="evidence" value="ECO:0007669"/>
    <property type="project" value="UniProtKB-KW"/>
</dbReference>
<feature type="binding site" evidence="11">
    <location>
        <position position="186"/>
    </location>
    <ligand>
        <name>UDP-N-acetyl-alpha-D-muramoyl-L-alanyl-D-glutamate</name>
        <dbReference type="ChEBI" id="CHEBI:83900"/>
    </ligand>
</feature>
<sequence length="501" mass="52830">MYVSRAELEKILGASVPESVDGIDAVTHDSRAAKPGGAFVAIPGFTVDGVTFVPQALANGASLVVAERDVEGAPTVVVPDARVALAALATATAGHPSHDVTVYGITGTNGKTTSSYVLHGILSAAYGEEKTGLLTTAEIVVGREREPAVRTTGEAPQVQGNLARMRDAGVEHVVLETSSHGIHLHRVAGTRYAAALFTNLTRDHLDLHGTMEDYFLTKRRLFEWTDGPKLTNVDDAYGARIVAEVPGTLGFGVSENADYRITKVHPSDGGTAFTLTTPERFLDGRDAPGVIELQMPLLGDYNVHNVAGASAIALEMGMPLDTLVGAVAHMAQVPGRFERVPAATAKGFEVVVDYAHTEVGLELVLDVARAVVGRDHADGGVRSEGGRVICVYGAAGRRDPAKRPKMGEVASRLADVNIITNDDTYDEDPQAIADEVMAGADPSNTTIVLDRRDAISQALTQARPGDIVVVAGKGHERVQHLPGGDVDFHDTTVVTELLAEL</sequence>
<dbReference type="PANTHER" id="PTHR23135:SF4">
    <property type="entry name" value="UDP-N-ACETYLMURAMOYL-L-ALANYL-D-GLUTAMATE--2,6-DIAMINOPIMELATE LIGASE MURE HOMOLOG, CHLOROPLASTIC"/>
    <property type="match status" value="1"/>
</dbReference>
<dbReference type="PROSITE" id="PS01011">
    <property type="entry name" value="FOLYLPOLYGLU_SYNT_1"/>
    <property type="match status" value="1"/>
</dbReference>
<dbReference type="InterPro" id="IPR004101">
    <property type="entry name" value="Mur_ligase_C"/>
</dbReference>
<proteinExistence type="inferred from homology"/>
<keyword evidence="7 11" id="KW-0133">Cell shape</keyword>
<dbReference type="Gene3D" id="3.40.1390.10">
    <property type="entry name" value="MurE/MurF, N-terminal domain"/>
    <property type="match status" value="1"/>
</dbReference>
<keyword evidence="9 11" id="KW-0131">Cell cycle</keyword>
<dbReference type="Pfam" id="PF02875">
    <property type="entry name" value="Mur_ligase_C"/>
    <property type="match status" value="1"/>
</dbReference>
<dbReference type="GeneID" id="41839957"/>
<evidence type="ECO:0000256" key="3">
    <source>
        <dbReference type="ARBA" id="ARBA00022598"/>
    </source>
</evidence>
<accession>A0A075JIZ4</accession>
<dbReference type="GO" id="GO:0071555">
    <property type="term" value="P:cell wall organization"/>
    <property type="evidence" value="ECO:0007669"/>
    <property type="project" value="UniProtKB-KW"/>
</dbReference>
<dbReference type="HOGENOM" id="CLU_022291_4_1_11"/>
<dbReference type="HAMAP" id="MF_00208">
    <property type="entry name" value="MurE"/>
    <property type="match status" value="1"/>
</dbReference>
<evidence type="ECO:0000256" key="1">
    <source>
        <dbReference type="ARBA" id="ARBA00005898"/>
    </source>
</evidence>
<dbReference type="GO" id="GO:0005524">
    <property type="term" value="F:ATP binding"/>
    <property type="evidence" value="ECO:0007669"/>
    <property type="project" value="UniProtKB-UniRule"/>
</dbReference>
<evidence type="ECO:0000259" key="13">
    <source>
        <dbReference type="Pfam" id="PF01225"/>
    </source>
</evidence>
<reference evidence="16 17" key="1">
    <citation type="submission" date="2014-07" db="EMBL/GenBank/DDBJ databases">
        <title>Genome Sequencing of Dermacoccus nishinomiyaensis.</title>
        <authorList>
            <person name="Hong K.W."/>
            <person name="Chan K.G."/>
        </authorList>
    </citation>
    <scope>NUCLEOTIDE SEQUENCE [LARGE SCALE GENOMIC DNA]</scope>
    <source>
        <strain evidence="16 17">M25</strain>
    </source>
</reference>
<keyword evidence="2 11" id="KW-0963">Cytoplasm</keyword>
<dbReference type="NCBIfam" id="NF001126">
    <property type="entry name" value="PRK00139.1-4"/>
    <property type="match status" value="1"/>
</dbReference>
<evidence type="ECO:0000313" key="16">
    <source>
        <dbReference type="EMBL" id="AIF39903.1"/>
    </source>
</evidence>
<dbReference type="InterPro" id="IPR036565">
    <property type="entry name" value="Mur-like_cat_sf"/>
</dbReference>
<dbReference type="SUPFAM" id="SSF63418">
    <property type="entry name" value="MurE/MurF N-terminal domain"/>
    <property type="match status" value="1"/>
</dbReference>
<dbReference type="Gene3D" id="3.90.190.20">
    <property type="entry name" value="Mur ligase, C-terminal domain"/>
    <property type="match status" value="1"/>
</dbReference>
<dbReference type="NCBIfam" id="TIGR01085">
    <property type="entry name" value="murE"/>
    <property type="match status" value="1"/>
</dbReference>
<evidence type="ECO:0000256" key="2">
    <source>
        <dbReference type="ARBA" id="ARBA00022490"/>
    </source>
</evidence>
<dbReference type="PANTHER" id="PTHR23135">
    <property type="entry name" value="MUR LIGASE FAMILY MEMBER"/>
    <property type="match status" value="1"/>
</dbReference>
<evidence type="ECO:0000256" key="7">
    <source>
        <dbReference type="ARBA" id="ARBA00022960"/>
    </source>
</evidence>
<dbReference type="AlphaFoldDB" id="A0A075JIZ4"/>
<keyword evidence="3 11" id="KW-0436">Ligase</keyword>
<dbReference type="RefSeq" id="WP_038566525.1">
    <property type="nucleotide sequence ID" value="NZ_CP008889.1"/>
</dbReference>
<feature type="binding site" evidence="11">
    <location>
        <position position="30"/>
    </location>
    <ligand>
        <name>UDP-N-acetyl-alpha-D-muramoyl-L-alanyl-D-glutamate</name>
        <dbReference type="ChEBI" id="CHEBI:83900"/>
    </ligand>
</feature>
<dbReference type="InterPro" id="IPR013221">
    <property type="entry name" value="Mur_ligase_cen"/>
</dbReference>
<dbReference type="Pfam" id="PF01225">
    <property type="entry name" value="Mur_ligase"/>
    <property type="match status" value="1"/>
</dbReference>
<feature type="binding site" evidence="11">
    <location>
        <begin position="107"/>
        <end position="113"/>
    </location>
    <ligand>
        <name>ATP</name>
        <dbReference type="ChEBI" id="CHEBI:30616"/>
    </ligand>
</feature>
<dbReference type="GO" id="GO:0009252">
    <property type="term" value="P:peptidoglycan biosynthetic process"/>
    <property type="evidence" value="ECO:0007669"/>
    <property type="project" value="UniProtKB-UniRule"/>
</dbReference>
<feature type="binding site" evidence="11">
    <location>
        <position position="178"/>
    </location>
    <ligand>
        <name>UDP-N-acetyl-alpha-D-muramoyl-L-alanyl-D-glutamate</name>
        <dbReference type="ChEBI" id="CHEBI:83900"/>
    </ligand>
</feature>
<dbReference type="SUPFAM" id="SSF53244">
    <property type="entry name" value="MurD-like peptide ligases, peptide-binding domain"/>
    <property type="match status" value="1"/>
</dbReference>
<evidence type="ECO:0000256" key="10">
    <source>
        <dbReference type="ARBA" id="ARBA00023316"/>
    </source>
</evidence>
<dbReference type="InterPro" id="IPR018109">
    <property type="entry name" value="Folylpolyglutamate_synth_CS"/>
</dbReference>
<feature type="modified residue" description="N6-carboxylysine" evidence="11">
    <location>
        <position position="218"/>
    </location>
</feature>
<feature type="domain" description="Mur ligase central" evidence="15">
    <location>
        <begin position="105"/>
        <end position="313"/>
    </location>
</feature>